<evidence type="ECO:0000313" key="2">
    <source>
        <dbReference type="Proteomes" id="UP000683360"/>
    </source>
</evidence>
<name>A0A8S3T7X3_MYTED</name>
<dbReference type="OrthoDB" id="10588656at2759"/>
<evidence type="ECO:0000313" key="1">
    <source>
        <dbReference type="EMBL" id="CAG2229638.1"/>
    </source>
</evidence>
<dbReference type="AlphaFoldDB" id="A0A8S3T7X3"/>
<proteinExistence type="predicted"/>
<comment type="caution">
    <text evidence="1">The sequence shown here is derived from an EMBL/GenBank/DDBJ whole genome shotgun (WGS) entry which is preliminary data.</text>
</comment>
<organism evidence="1 2">
    <name type="scientific">Mytilus edulis</name>
    <name type="common">Blue mussel</name>
    <dbReference type="NCBI Taxonomy" id="6550"/>
    <lineage>
        <taxon>Eukaryota</taxon>
        <taxon>Metazoa</taxon>
        <taxon>Spiralia</taxon>
        <taxon>Lophotrochozoa</taxon>
        <taxon>Mollusca</taxon>
        <taxon>Bivalvia</taxon>
        <taxon>Autobranchia</taxon>
        <taxon>Pteriomorphia</taxon>
        <taxon>Mytilida</taxon>
        <taxon>Mytiloidea</taxon>
        <taxon>Mytilidae</taxon>
        <taxon>Mytilinae</taxon>
        <taxon>Mytilus</taxon>
    </lineage>
</organism>
<dbReference type="Proteomes" id="UP000683360">
    <property type="component" value="Unassembled WGS sequence"/>
</dbReference>
<protein>
    <submittedName>
        <fullName evidence="1">Uncharacterized protein</fullName>
    </submittedName>
</protein>
<keyword evidence="2" id="KW-1185">Reference proteome</keyword>
<reference evidence="1" key="1">
    <citation type="submission" date="2021-03" db="EMBL/GenBank/DDBJ databases">
        <authorList>
            <person name="Bekaert M."/>
        </authorList>
    </citation>
    <scope>NUCLEOTIDE SEQUENCE</scope>
</reference>
<gene>
    <name evidence="1" type="ORF">MEDL_42525</name>
</gene>
<dbReference type="EMBL" id="CAJPWZ010002033">
    <property type="protein sequence ID" value="CAG2229638.1"/>
    <property type="molecule type" value="Genomic_DNA"/>
</dbReference>
<accession>A0A8S3T7X3</accession>
<sequence>MNSKINKQNERLINIQNQLNLSRSTISRLKDANSHLEKTVTDMSEKLCQSSKIHETNKNVIMELTNKVKSLDLEISTIKVQAEKSKSKLEATIKLCNETNRNIKVTFLRYFDKQYKRSAYAHLNVAAEDKALIKNPEFWPKGIFVKPWLPWEQFAAEHSIPVPDNKNHGYD</sequence>